<dbReference type="Gene3D" id="3.60.15.10">
    <property type="entry name" value="Ribonuclease Z/Hydroxyacylglutathione hydrolase-like"/>
    <property type="match status" value="1"/>
</dbReference>
<organism evidence="1">
    <name type="scientific">Coptotermes formosanus</name>
    <name type="common">Formosan subterranean termite</name>
    <dbReference type="NCBI Taxonomy" id="36987"/>
    <lineage>
        <taxon>Eukaryota</taxon>
        <taxon>Metazoa</taxon>
        <taxon>Ecdysozoa</taxon>
        <taxon>Arthropoda</taxon>
        <taxon>Hexapoda</taxon>
        <taxon>Insecta</taxon>
        <taxon>Pterygota</taxon>
        <taxon>Neoptera</taxon>
        <taxon>Polyneoptera</taxon>
        <taxon>Dictyoptera</taxon>
        <taxon>Blattodea</taxon>
        <taxon>Blattoidea</taxon>
        <taxon>Termitoidae</taxon>
        <taxon>Rhinotermitidae</taxon>
        <taxon>Coptotermes</taxon>
    </lineage>
</organism>
<feature type="non-terminal residue" evidence="1">
    <location>
        <position position="243"/>
    </location>
</feature>
<name>R4V106_COPFO</name>
<dbReference type="PANTHER" id="PTHR43546:SF3">
    <property type="entry name" value="UPF0173 METAL-DEPENDENT HYDROLASE MJ1163"/>
    <property type="match status" value="1"/>
</dbReference>
<reference evidence="1" key="1">
    <citation type="submission" date="2013-02" db="EMBL/GenBank/DDBJ databases">
        <title>Immune-Related transcriptome of Coptotermes formosanus Shiraki workers: the defense mechanism.</title>
        <authorList>
            <person name="Hussain A."/>
            <person name="Li Y.F."/>
            <person name="Wen S.Y."/>
        </authorList>
    </citation>
    <scope>NUCLEOTIDE SEQUENCE</scope>
</reference>
<proteinExistence type="evidence at transcript level"/>
<keyword evidence="1" id="KW-0378">Hydrolase</keyword>
<dbReference type="SUPFAM" id="SSF56281">
    <property type="entry name" value="Metallo-hydrolase/oxidoreductase"/>
    <property type="match status" value="1"/>
</dbReference>
<sequence>MANKAILNSFAESNQKYEEETVSTSDNQNLSFIFIMHATLAIVYNGKTIFIDPVKEYADFELFPKADVILITHEHFDHYDPEAVEAIRTKSSVVIGSASVVQRDQTIKLLSPGGSHKISDDINILGVHAYNTGKDKQKFHPKSRNDLGYIIELGKTRIYVPGDTEPIPEMKEFGQIDIAFLPVNQPYTMTINQAVEAAKTIKPKIFFPYHYSGTPIKDLVKPLSGTGIDVRIHNMQYKINFEI</sequence>
<accession>R4V106</accession>
<dbReference type="PANTHER" id="PTHR43546">
    <property type="entry name" value="UPF0173 METAL-DEPENDENT HYDROLASE MJ1163-RELATED"/>
    <property type="match status" value="1"/>
</dbReference>
<evidence type="ECO:0000313" key="1">
    <source>
        <dbReference type="EMBL" id="AGM32327.1"/>
    </source>
</evidence>
<dbReference type="InterPro" id="IPR050114">
    <property type="entry name" value="UPF0173_UPF0282_UlaG_hydrolase"/>
</dbReference>
<dbReference type="GO" id="GO:0016787">
    <property type="term" value="F:hydrolase activity"/>
    <property type="evidence" value="ECO:0007669"/>
    <property type="project" value="UniProtKB-KW"/>
</dbReference>
<dbReference type="AlphaFoldDB" id="R4V106"/>
<dbReference type="Pfam" id="PF13483">
    <property type="entry name" value="Lactamase_B_3"/>
    <property type="match status" value="1"/>
</dbReference>
<dbReference type="InterPro" id="IPR036866">
    <property type="entry name" value="RibonucZ/Hydroxyglut_hydro"/>
</dbReference>
<dbReference type="EMBL" id="KC632513">
    <property type="protein sequence ID" value="AGM32327.1"/>
    <property type="molecule type" value="mRNA"/>
</dbReference>
<protein>
    <submittedName>
        <fullName evidence="1">Metal-dependent hydrolase</fullName>
    </submittedName>
</protein>